<gene>
    <name evidence="8" type="ORF">OCTVUL_1B021845</name>
</gene>
<dbReference type="PANTHER" id="PTHR14949:SF54">
    <property type="entry name" value="VWFD DOMAIN-CONTAINING PROTEIN"/>
    <property type="match status" value="1"/>
</dbReference>
<feature type="domain" description="VWFD" evidence="7">
    <location>
        <begin position="4072"/>
        <end position="4265"/>
    </location>
</feature>
<dbReference type="Gene3D" id="2.60.120.200">
    <property type="match status" value="1"/>
</dbReference>
<feature type="region of interest" description="Disordered" evidence="4">
    <location>
        <begin position="4806"/>
        <end position="4869"/>
    </location>
</feature>
<dbReference type="InterPro" id="IPR001846">
    <property type="entry name" value="VWF_type-D"/>
</dbReference>
<keyword evidence="5" id="KW-0812">Transmembrane</keyword>
<dbReference type="Gene3D" id="2.10.25.10">
    <property type="entry name" value="Laminin"/>
    <property type="match status" value="4"/>
</dbReference>
<keyword evidence="3" id="KW-0325">Glycoprotein</keyword>
<dbReference type="InterPro" id="IPR007110">
    <property type="entry name" value="Ig-like_dom"/>
</dbReference>
<name>A0AA36BQM7_OCTVU</name>
<dbReference type="Pfam" id="PF18720">
    <property type="entry name" value="EGF_Tenascin"/>
    <property type="match status" value="1"/>
</dbReference>
<dbReference type="Gene3D" id="2.60.120.260">
    <property type="entry name" value="Galactose-binding domain-like"/>
    <property type="match status" value="1"/>
</dbReference>
<keyword evidence="2" id="KW-1015">Disulfide bond</keyword>
<dbReference type="FunFam" id="2.10.25.10:FF:000001">
    <property type="entry name" value="Tenascin C"/>
    <property type="match status" value="1"/>
</dbReference>
<accession>A0AA36BQM7</accession>
<feature type="domain" description="VWFD" evidence="7">
    <location>
        <begin position="315"/>
        <end position="511"/>
    </location>
</feature>
<evidence type="ECO:0000256" key="5">
    <source>
        <dbReference type="SAM" id="Phobius"/>
    </source>
</evidence>
<feature type="domain" description="VWFD" evidence="7">
    <location>
        <begin position="2110"/>
        <end position="2281"/>
    </location>
</feature>
<keyword evidence="1" id="KW-0732">Signal</keyword>
<feature type="transmembrane region" description="Helical" evidence="5">
    <location>
        <begin position="5787"/>
        <end position="5810"/>
    </location>
</feature>
<dbReference type="Pfam" id="PF26129">
    <property type="entry name" value="Vwde"/>
    <property type="match status" value="6"/>
</dbReference>
<protein>
    <submittedName>
        <fullName evidence="8">Uncharacterized protein LOC115223143</fullName>
    </submittedName>
</protein>
<dbReference type="GO" id="GO:0005102">
    <property type="term" value="F:signaling receptor binding"/>
    <property type="evidence" value="ECO:0007669"/>
    <property type="project" value="TreeGrafter"/>
</dbReference>
<evidence type="ECO:0000259" key="7">
    <source>
        <dbReference type="PROSITE" id="PS51233"/>
    </source>
</evidence>
<evidence type="ECO:0000256" key="1">
    <source>
        <dbReference type="ARBA" id="ARBA00022729"/>
    </source>
</evidence>
<evidence type="ECO:0000313" key="9">
    <source>
        <dbReference type="Proteomes" id="UP001162480"/>
    </source>
</evidence>
<dbReference type="SMART" id="SM00181">
    <property type="entry name" value="EGF"/>
    <property type="match status" value="5"/>
</dbReference>
<feature type="domain" description="Ig-like" evidence="6">
    <location>
        <begin position="2466"/>
        <end position="2558"/>
    </location>
</feature>
<evidence type="ECO:0000256" key="4">
    <source>
        <dbReference type="SAM" id="MobiDB-lite"/>
    </source>
</evidence>
<feature type="compositionally biased region" description="Polar residues" evidence="4">
    <location>
        <begin position="4845"/>
        <end position="4854"/>
    </location>
</feature>
<evidence type="ECO:0000256" key="3">
    <source>
        <dbReference type="ARBA" id="ARBA00023180"/>
    </source>
</evidence>
<keyword evidence="5" id="KW-0472">Membrane</keyword>
<organism evidence="8 9">
    <name type="scientific">Octopus vulgaris</name>
    <name type="common">Common octopus</name>
    <dbReference type="NCBI Taxonomy" id="6645"/>
    <lineage>
        <taxon>Eukaryota</taxon>
        <taxon>Metazoa</taxon>
        <taxon>Spiralia</taxon>
        <taxon>Lophotrochozoa</taxon>
        <taxon>Mollusca</taxon>
        <taxon>Cephalopoda</taxon>
        <taxon>Coleoidea</taxon>
        <taxon>Octopodiformes</taxon>
        <taxon>Octopoda</taxon>
        <taxon>Incirrata</taxon>
        <taxon>Octopodidae</taxon>
        <taxon>Octopus</taxon>
    </lineage>
</organism>
<dbReference type="InterPro" id="IPR058727">
    <property type="entry name" value="Helical_Vwde"/>
</dbReference>
<sequence>MFLFLLSLQNQKDVCRIKDKCYPQGVVNPENPTLYCDITFSTTQWTQIRSDRIIFINFQFLEIKGLPEVKTEPALKLNYDSDTEKVNFTCGFPLVQGYDVQYIVTWWINGERTWQDTSATSGISVLKEDQFGTFSYNSQIQCSVAVCLRENCQGTLGKEKVSNTIKVSIEILTKELVLEEGKPPKPIQIKCNVPPSLFCTKAERDEGSCNVQVKGTVDGVRMKKCPNGLSIIQSVFLQTGKESKIMENVCGIPLNSKNWQTVQEIFIKSSIDTLIDKTQEESIIISIAVHLDRFTRRLVNAGRVKVKVVDMDKNVLCKSINDPHMRTFDGRNYNNFFEGEFIMYQHKTQPFEVRSFYRSCNGFASCNCAVAVRSGDDVIVFDRCGSSMVKPKHKIAMTVKIHLNDVLTPGTKVISFNGGKKYEVHLPTGMVVNIRQSSSRLGSFLNLQIKPSAVDFNNTEGLCGTYDGNKKNDFLMPNGTLYTVIKKSKPDPFSLSWRVEEKDSLYDGYCPTANSKEYGQRYCQCVENKPEVCGPNFDVINCNAPVAVQKGKKRKKFLGLDMTETLLKIAETPEKCLTKETQIIFEYNSTYVAGEFQSNLTEAESMKKCSEHIKNSKIGKQCKSVANINYTEIIYFCSQDLMLTGNVMWTLAAISNLDETCLTQIKTNITEWIVPEGGELPEFPSNITDALCLNDCSNQGTCKKGVCLCNQTFDGVDCSISILMPPTIETTFFIRKIQVLNKIKDLVITGSGFIEGPNLTCSIRENKENSQTFYLKAIYISSEQIMCPVPQIGTQNVSISNDNKTWSVNISVRHYNPLCEDCINDKCTPRLDVCTIGGVCFPNGAINPEDISQVCISSKDPSNQDIIVRYYSILRIEGDNLITLNGNLKVNGTVKLKKDLPFFKERPMISFHGVTISEEYFRCSFKYLQEATLSYTATWYIDEKVVYTSRFSRSNKSFTDIESKYFTALTYGSKIKCGVRACKSSNCSSIFGPERTNKPFTAEITIKESKVKVIEGDPSGFISVQSNLPPYLLCNTTTAINNNTNTSQCTVQIRTWLASYKEFQCGAESIPQAVFGAQFHSEGKYEGCMYTITDINWNKVLKIPIMATLDGLRDKTQKRTVILSGQVVFNGTVEMEKALGSVDLEIIDRDKSSICKSINDPHMTTFDNKRYDNFKHGEFVLYRHKRLPYAVHAFYRSCNGRASCNCAIAVRSGDDVILIDRCGSSMKIKKKTLTITLFQNGELTPGTKIYRLNGGKKFKVVLPIGTSVIVEKSKSGRSNYINVWVQASPIDYKNTEGLCGNFDSIKDNDYVTPDSKVLSIKSKQPNKFSESWRVSAKDTLYNGFCGIDDDEMKHPVFCDCKKEKSSCLANLNLQTCDKLRSKNNNKKGSKVKDVTEVVMETMMESPPKKCITGNVTTNFEFNATFIPQELKWPTESGITEKIATEKCQGFIKNKTSTKACLDVLPNSDLVATVDSCVTDIQIMDNFMWVDEALQNYLQLCLIEVDTNIELWKNDSSNGTDKSIAEIIQDNICPSECNDQGKCVEGICVCDGQFEGVDCSISKIKGPTVSELKKKFCDTKIYKCDKAIVFGENFLDSSSLTCHLKIQNSNVCKVDGNCLGEFYFNVKNFMEVCIPSNSSNAWSTFDVRQMQLIVLIFLRIENNLLITTTANFSVFGNPGLVEGPRKGKYINLKQDGQYLQLTGTPTCLQDPSLCPYGLSVSFDLKITDMKRSFTILSTSSETALGQGVKIFYSDYKLYVSIVKGKKEWTVFTSVKNEKKFFYAGFSWNEQFGLSIYVNGVKAAETVKFTEQETAAPSSTHIFIGTTFEKKVFGRFISGAWTIVTAVKQVREYLNLDTAAPELETKPEISFEYNNDTESKSLNALCQFKPLNRNDVSYILLWKLDSKEIIEVRLQNNVNKHQLPEDMIPRFQFGSKLICQVSTCLSNMCDVTGSKWIDSIPIVPQIYLKTKTLTIREGQGAADIQVQIDFPPRLLCEPKDRKEFCQLNIHPVLPEVKSDIKCPQTNHHVSQAVFGWKGMLSDKQKFCQYHVDMTLSYSVITIAVSASLDALIDKKQQRKIEVFADIMIDEISDSVKSLGKVDINIEDNDSLALCRSINDPHMTTFDGRRYNNFFEGEFVLYKHKTLPYEIHSFYRNCNGRASCNCAVAIKSDDDVIVFDRCGASAGAVAKKSEILRKIYLNGELNPGTKILQFGEGRKYQVILPTGGVLTIQMVNRKKASLCGTFDHNTKNDLLMSDGQTLTTTKSQPNKFSLSWKVYEKDSLYDGFCGETSQKDSDKEIYCSCGQKMPAMCGRGFDLMSCDAINERLNGSKVEIKNGRGKAKDITEMLLKEAAVTGKCVSEDQREIFEVNHNYTSPDVKWPTTSGITEENAREYCMDFIRQSKSGQYCEKVKDVSFSNVIASCVEDIKLTDDKSWASSALENLKEQCLTSIENNVDLWITVNGSRGPPISIIESMCPNDCSQNGNCSKGKCLCDEKFIGEDCSVEKDVPPDVSSYWLQCMNASLCYIYIRGENFVKTNVFSCKVNHYTRDYQTIVKSITSPAIFENTNVASCAVPGIGLYTVSLSNTGKSYSLLMKVLIYYANCDHCNFTNGCTARTDVCRIEGFCYLPGQVNPNNPIESCNTLISKTSWTKIREDKIVFYEIKFLSINSIYLITNVGDFKQFGNPKLIAGTQDEFALSFNGINQYVIINADVECLQNPEKCLRGISFSFTMTFKSLTEKAYVFTSCGDESTSTGYALFYSKRKLVFTVSTRKQIWTVNTEQIELNQTADFVFSWSQQNGSVIVKNGKPITKAATVLTRKTTPSVSRPELKSPPTLVISENKENKHVTFTCNYTAIKNYDTNYTIQWFFNKQLIKHEVKYNGKVSHIEEKELPEIRYGSQLYCMVAPCSKDDCTKAKGTTKQSNVISFVIKSLVPPRLFCPLMYRDEGCQVYIKAFLRNSKSKEIKCPNNENIVQAVFISNPHLSSSNDSNPTESCGAVYNTNKMSWKVETLIFIKATIDGVIDKTQQRSVQIDAIFSSQNWSSKIILDKVKVKIMDQDKTALCQSLNDPHMTTFDGTYYNNFFEGEFVLFRHTTQPFAVHTFYRSCWGVASCNCAVAVLSGDDVILIDRCGPKSDKKSSKKQISLQLFLNGKLTPGTRVISQQGGKKYSVYLPTGGVVTVTSHNKFVNVIYKASATDFNHTEGLCGVYDNNKSNDLRFPNGTIYLSKSKRPKPFSLSWRVKKENTLFNGYCPEANQTMSQEVYCHCVESEESVCGANMDVVNCGDFSKRKSKGVKDLTSSLIKHAEEPKKCEKLQPQTTFEYNETYVSGDISSNITLEQARTYCQEFIIITEVAKSIQKLPSISIQNFIESCTSDLHLTGDLVWRTTALLTLKEATMITIKTDAELWEKTEEGDVKLPTNFTKGLCLNDCNKQGKCLDGICQCSEEFDGADCSLKKTEPPKLIQDTVLIDLRLTKIQIVIITGTGFTDSETLMCKLQEMTKGADKFVATGNYIFMKAVYSSEEQVECQIPSAKVFEVSVSNDNATWSNSFVVVTFNSLCEKCTEKQCSSRTDICRINNECYENLAINPKNALLTCNVLVSKNSWQPIDVKKIPVIRLTFLKIIRNIIITPTYNLTFTGIIKIVQGPFGGDALLLGGTNQSIDMGKTLKCFRGQENECNGGFTVNFNLKIITLKEDMTIFGNGGRGLNTSGTAMWVSKGFLFLAISTAERQWVVKTDKFRAGVFISITFSWSQQNGLVLMFNKKIVAKQSIFIKREVIGTPGGNLLVGTTITKKFFAHIIIGSWTITHATIETIQEADIKTEPPTFQDAPELQLQINNETDEINFLCSFPPHPNDKQLKYSVFWYLEDKELVSVAPVLQNGSYQASLNESELTGMNYSDGLTCAVSACYSSNCENSQGPKRHSLALVAEIKILSSKVKVVEGKKAGYIEVKSNFPPRLMCLNSSCHFYVYTKLEKHPKDLKCQDEVIPQLVFGYMRRWRVSREADSSSDECNFAITNDNWKSVLQIPVIATVDGLRDKLQRRWVSISTSNSELDVKTEIGQVQVDVVDSNKWAVCKSINDPHITTYDGRFYNNFFEGEFVLYQHQTLPYAVHAFYRNCNGRASCNCAVAVRSGDDVILVDQCGARKSKKRRPLKIVLYVNGILTPNTKIQSLQGGLQYKIILPTGTSILVAKGRKRTSQFINIWVHPSPADMEKTEGLCGSFDGNKNNDLLMSNGKVLFERGKRPDEFSLSWRVKKEDTLYTGYCPLKEPTKTEEGDVYCNCMSLSKTECSSSMDYQTCGSKPSKKSHRKVKDITQKLLKKAKIPKKCISLQQEEEFDYNSTYVTPEFTWPSPTKNITETQATAICKITIEGKNSTKNCLQILPNTEFSMSLDSCIEDIQITEDTSWAKEAVQSLQQSCITEVETNVELWDNNTNTNEIMDAICPNDCSGFGKCVKGECQCENKYLGVDCSIQKDARPTVFSLDPEVCDERFVDNGLTIYVKSATYVTSDQVICPIDSLGKYEISISNDGNRDSNSSLNYIRYDPVCYKCDDQNCSQRADICIINNKCYGDGYLVKTTSFICNIKQNRSGWSLVESEKIEVKDCHFQKIVGNVLVTSSLNFTIFSNVTLVRVTKDVLAANLEGKDQFIAADTLQTTCLSNPENCRLGISISFGMTIKSIKENMFIFTNGGDDPAGTGVAMYYTRNQLFLTVSTKSQQWTVSTGKLVVNIYTKITFSWSIHTGLKLFLDDKLVSETEIYLQKNATKVASRTFFIGTSSTKLVFSQIIIAEWQVTFATKEIALRATDNETVTAMPTEPTTEETELPTEPTAITESSLATDVTEPSLATDVTGSSLATDVTEPSLATDVTGPSLATDVTGPSLATDVTVPSLATDVTGPSLATGVTGPSLATDVTEPSLATDVTKPSLATDVTEPSLATGVTHTGSTQPSETTQVTQTELTTTKTCQGNLTKPATPTVSYAINSDQNAITYTCTFTQLQSSSNGEVISYKGIWYIGSKTSEKDISSGASTALFQSSEITDANDALKNGISCAIKVSSSDRCGEPISQQSNVIIAETKIDNTTDIELIEGEEPVSLSVSIGIEPNYICILKYGKTCQISFKASLTGSSSRRRCPTVSLVVPLVVLYRGNNIGGQPICGTKMSAASSSITLQALVDSVYRPDVKQELKIVEEHLVGVTKYEMKSVSKQVSIKNMDSRMFTKGTCKITGDPHVFSFGRRYYSNFMTGEFIVYQHETLPFEVRAFFTRCGRASCTCAVIVRSGDDVIIFNKCPYVNSKFNARSFPVKVKTYLHGDLTPATKVYTNFFGSYYVVVLPTGMIVKIKPRFHAFMNIYLDATAKDLEKSKGLCDKYTLKSRNYFTGKTKQFPISRLPDGFSKEWRVTGDTYYNGYSRKLEFEVPTYCTCVNSVVDCKPFGDAISCPLRRRLRDITKNIVENAVIKSDGTTTRKKRATVQSGFGNYDPSFGTNDTLPVDWPAGITNETAWSNCTERLKSMPAFDTCSNVMVSNFTEEIKQCVDDIKLTGQLDWTYDISSSVISSCQNAISSRDSMTEQNNTEPEPEQLKSVCDCRNQEICQDGVCQCKDGYTGSDCSIDKTEPPIVAAPSACDKDNCTNLNVVGSNFYNASEITCHYETVEITLDGLKIGSSVTKDNINGEFVTQFSINCPLPKQSNVYLKLSLNQKLSEVGAVYLTANIKQCVSCNETLINGVSREEISSYCSVQQSCCLIDGIFYSDREKNPSNPACEFCVSATSRSQWTVDTENNKCDAPSSGQQTMMIVGIVIGVALFVLTVVLIAFFIKWRQRKNRKFSTENRSMMSESLYAYPS</sequence>
<feature type="compositionally biased region" description="Low complexity" evidence="4">
    <location>
        <begin position="4806"/>
        <end position="4815"/>
    </location>
</feature>
<dbReference type="Proteomes" id="UP001162480">
    <property type="component" value="Chromosome 22"/>
</dbReference>
<reference evidence="8" key="1">
    <citation type="submission" date="2023-08" db="EMBL/GenBank/DDBJ databases">
        <authorList>
            <person name="Alioto T."/>
            <person name="Alioto T."/>
            <person name="Gomez Garrido J."/>
        </authorList>
    </citation>
    <scope>NUCLEOTIDE SEQUENCE</scope>
</reference>
<proteinExistence type="predicted"/>
<dbReference type="PROSITE" id="PS51233">
    <property type="entry name" value="VWFD"/>
    <property type="match status" value="6"/>
</dbReference>
<dbReference type="SMART" id="SM00216">
    <property type="entry name" value="VWD"/>
    <property type="match status" value="5"/>
</dbReference>
<feature type="domain" description="VWFD" evidence="7">
    <location>
        <begin position="5216"/>
        <end position="5401"/>
    </location>
</feature>
<dbReference type="PROSITE" id="PS50835">
    <property type="entry name" value="IG_LIKE"/>
    <property type="match status" value="1"/>
</dbReference>
<evidence type="ECO:0000259" key="6">
    <source>
        <dbReference type="PROSITE" id="PS50835"/>
    </source>
</evidence>
<dbReference type="SUPFAM" id="SSF49899">
    <property type="entry name" value="Concanavalin A-like lectins/glucanases"/>
    <property type="match status" value="4"/>
</dbReference>
<dbReference type="GO" id="GO:0009986">
    <property type="term" value="C:cell surface"/>
    <property type="evidence" value="ECO:0007669"/>
    <property type="project" value="TreeGrafter"/>
</dbReference>
<dbReference type="CDD" id="cd12087">
    <property type="entry name" value="TM_EGFR-like"/>
    <property type="match status" value="1"/>
</dbReference>
<dbReference type="Pfam" id="PF23106">
    <property type="entry name" value="EGF_Teneurin"/>
    <property type="match status" value="1"/>
</dbReference>
<dbReference type="InterPro" id="IPR013320">
    <property type="entry name" value="ConA-like_dom_sf"/>
</dbReference>
<evidence type="ECO:0000313" key="8">
    <source>
        <dbReference type="EMBL" id="CAI9738781.1"/>
    </source>
</evidence>
<keyword evidence="5" id="KW-1133">Transmembrane helix</keyword>
<dbReference type="Pfam" id="PF00094">
    <property type="entry name" value="VWD"/>
    <property type="match status" value="5"/>
</dbReference>
<keyword evidence="9" id="KW-1185">Reference proteome</keyword>
<dbReference type="InterPro" id="IPR000742">
    <property type="entry name" value="EGF"/>
</dbReference>
<dbReference type="EMBL" id="OX597835">
    <property type="protein sequence ID" value="CAI9738781.1"/>
    <property type="molecule type" value="Genomic_DNA"/>
</dbReference>
<feature type="domain" description="VWFD" evidence="7">
    <location>
        <begin position="3061"/>
        <end position="3252"/>
    </location>
</feature>
<feature type="domain" description="VWFD" evidence="7">
    <location>
        <begin position="1153"/>
        <end position="1346"/>
    </location>
</feature>
<dbReference type="GO" id="GO:0005576">
    <property type="term" value="C:extracellular region"/>
    <property type="evidence" value="ECO:0007669"/>
    <property type="project" value="TreeGrafter"/>
</dbReference>
<dbReference type="InterPro" id="IPR050969">
    <property type="entry name" value="Dev_Signal_Modulators"/>
</dbReference>
<dbReference type="InterPro" id="IPR041161">
    <property type="entry name" value="EGF_Tenascin"/>
</dbReference>
<evidence type="ECO:0000256" key="2">
    <source>
        <dbReference type="ARBA" id="ARBA00023157"/>
    </source>
</evidence>
<dbReference type="PANTHER" id="PTHR14949">
    <property type="entry name" value="EGF-LIKE-DOMAIN, MULTIPLE 7, 8"/>
    <property type="match status" value="1"/>
</dbReference>